<proteinExistence type="predicted"/>
<evidence type="ECO:0008006" key="3">
    <source>
        <dbReference type="Google" id="ProtNLM"/>
    </source>
</evidence>
<dbReference type="SUPFAM" id="SSF50630">
    <property type="entry name" value="Acid proteases"/>
    <property type="match status" value="1"/>
</dbReference>
<dbReference type="AlphaFoldDB" id="A0A1C7MWJ9"/>
<dbReference type="Proteomes" id="UP000093000">
    <property type="component" value="Unassembled WGS sequence"/>
</dbReference>
<comment type="caution">
    <text evidence="1">The sequence shown here is derived from an EMBL/GenBank/DDBJ whole genome shotgun (WGS) entry which is preliminary data.</text>
</comment>
<gene>
    <name evidence="1" type="ORF">A0J61_10696</name>
</gene>
<dbReference type="CDD" id="cd00303">
    <property type="entry name" value="retropepsin_like"/>
    <property type="match status" value="1"/>
</dbReference>
<sequence length="268" mass="30331">MRHNQWNLIILVEIKIEDKQGRPVCGHCQQLHRNIDCKQEPRHSKSQVNAVELSNNTVNLNNPTTHSVDTIHASSAINHVQQIRLSDNTAPILDLVYNGTKVTVLRDTGAQINCMSYASAKELKLTIDTSATLSHHNVDMVSNFTMGTVKLKLFGEIVKFNVLEKMTQQIIIGSQTVHKWRTIWDFDNLSLAYIINNQKYAIKYRFRQRRSINAGIRPNLSKVKPILALLAPTNLKELESILGVFGVYQRFLSQVQITVEPLTTAHGV</sequence>
<dbReference type="OrthoDB" id="4369127at2759"/>
<dbReference type="InterPro" id="IPR021109">
    <property type="entry name" value="Peptidase_aspartic_dom_sf"/>
</dbReference>
<evidence type="ECO:0000313" key="2">
    <source>
        <dbReference type="Proteomes" id="UP000093000"/>
    </source>
</evidence>
<name>A0A1C7MWJ9_9FUNG</name>
<accession>A0A1C7MWJ9</accession>
<organism evidence="1 2">
    <name type="scientific">Choanephora cucurbitarum</name>
    <dbReference type="NCBI Taxonomy" id="101091"/>
    <lineage>
        <taxon>Eukaryota</taxon>
        <taxon>Fungi</taxon>
        <taxon>Fungi incertae sedis</taxon>
        <taxon>Mucoromycota</taxon>
        <taxon>Mucoromycotina</taxon>
        <taxon>Mucoromycetes</taxon>
        <taxon>Mucorales</taxon>
        <taxon>Mucorineae</taxon>
        <taxon>Choanephoraceae</taxon>
        <taxon>Choanephoroideae</taxon>
        <taxon>Choanephora</taxon>
    </lineage>
</organism>
<keyword evidence="2" id="KW-1185">Reference proteome</keyword>
<dbReference type="Gene3D" id="3.30.70.270">
    <property type="match status" value="1"/>
</dbReference>
<reference evidence="1 2" key="1">
    <citation type="submission" date="2016-03" db="EMBL/GenBank/DDBJ databases">
        <title>Choanephora cucurbitarum.</title>
        <authorList>
            <person name="Min B."/>
            <person name="Park H."/>
            <person name="Park J.-H."/>
            <person name="Shin H.-D."/>
            <person name="Choi I.-G."/>
        </authorList>
    </citation>
    <scope>NUCLEOTIDE SEQUENCE [LARGE SCALE GENOMIC DNA]</scope>
    <source>
        <strain evidence="1 2">KUS-F28377</strain>
    </source>
</reference>
<dbReference type="InterPro" id="IPR043128">
    <property type="entry name" value="Rev_trsase/Diguanyl_cyclase"/>
</dbReference>
<dbReference type="InParanoid" id="A0A1C7MWJ9"/>
<dbReference type="STRING" id="101091.A0A1C7MWJ9"/>
<dbReference type="EMBL" id="LUGH01001323">
    <property type="protein sequence ID" value="OBZ81255.1"/>
    <property type="molecule type" value="Genomic_DNA"/>
</dbReference>
<protein>
    <recommendedName>
        <fullName evidence="3">Peptidase A2 domain-containing protein</fullName>
    </recommendedName>
</protein>
<evidence type="ECO:0000313" key="1">
    <source>
        <dbReference type="EMBL" id="OBZ81255.1"/>
    </source>
</evidence>
<dbReference type="Gene3D" id="2.40.70.10">
    <property type="entry name" value="Acid Proteases"/>
    <property type="match status" value="1"/>
</dbReference>